<dbReference type="HAMAP" id="MF_00311">
    <property type="entry name" value="ATP_synth_E_arch"/>
    <property type="match status" value="1"/>
</dbReference>
<organism evidence="4 5">
    <name type="scientific">Patiria miniata</name>
    <name type="common">Bat star</name>
    <name type="synonym">Asterina miniata</name>
    <dbReference type="NCBI Taxonomy" id="46514"/>
    <lineage>
        <taxon>Eukaryota</taxon>
        <taxon>Metazoa</taxon>
        <taxon>Echinodermata</taxon>
        <taxon>Eleutherozoa</taxon>
        <taxon>Asterozoa</taxon>
        <taxon>Asteroidea</taxon>
        <taxon>Valvatacea</taxon>
        <taxon>Valvatida</taxon>
        <taxon>Asterinidae</taxon>
        <taxon>Patiria</taxon>
    </lineage>
</organism>
<evidence type="ECO:0000313" key="5">
    <source>
        <dbReference type="Proteomes" id="UP000887568"/>
    </source>
</evidence>
<dbReference type="InterPro" id="IPR002842">
    <property type="entry name" value="ATPase_V1_Esu"/>
</dbReference>
<dbReference type="GO" id="GO:0046961">
    <property type="term" value="F:proton-transporting ATPase activity, rotational mechanism"/>
    <property type="evidence" value="ECO:0007669"/>
    <property type="project" value="InterPro"/>
</dbReference>
<dbReference type="Proteomes" id="UP000887568">
    <property type="component" value="Unplaced"/>
</dbReference>
<sequence>MSQNDEEVKKQIQHMMAFIDQEAREKAEEIEAKAEEEFQIEKGRLVQQQRLKIMEYYERKEKNLELQKKIQQSNMLNQARLRVLKCREDHVMAILDEARLRLGEVIQDRNKYAQILKGLLGQGLYQLMEKKVTVRCKECDLALVKEQTKAALADYKKAANRDCEVKFDEENFLGADITGGIEMYTANNKIKVTNTLESRLDLMSRQMLPEVRKIMFGVNVNRKFED</sequence>
<dbReference type="RefSeq" id="XP_038048861.1">
    <property type="nucleotide sequence ID" value="XM_038192933.1"/>
</dbReference>
<comment type="similarity">
    <text evidence="1">Belongs to the V-ATPase E subunit family.</text>
</comment>
<proteinExistence type="inferred from homology"/>
<dbReference type="Gene3D" id="3.30.2320.30">
    <property type="entry name" value="ATP synthase, E subunit, C-terminal"/>
    <property type="match status" value="1"/>
</dbReference>
<dbReference type="InterPro" id="IPR038495">
    <property type="entry name" value="ATPase_E_C"/>
</dbReference>
<dbReference type="Gene3D" id="6.10.250.1620">
    <property type="match status" value="1"/>
</dbReference>
<keyword evidence="3" id="KW-0406">Ion transport</keyword>
<dbReference type="EnsemblMetazoa" id="XM_038192933.1">
    <property type="protein sequence ID" value="XP_038048861.1"/>
    <property type="gene ID" value="LOC119722685"/>
</dbReference>
<protein>
    <recommendedName>
        <fullName evidence="6">Vacuolar ATP synthase subunit E</fullName>
    </recommendedName>
</protein>
<dbReference type="Pfam" id="PF01991">
    <property type="entry name" value="vATP-synt_E"/>
    <property type="match status" value="1"/>
</dbReference>
<dbReference type="OMA" id="QHMMAFI"/>
<dbReference type="SUPFAM" id="SSF160527">
    <property type="entry name" value="V-type ATPase subunit E-like"/>
    <property type="match status" value="1"/>
</dbReference>
<dbReference type="OrthoDB" id="10263003at2759"/>
<dbReference type="PANTHER" id="PTHR45715">
    <property type="entry name" value="ATPASE H+-TRANSPORTING V1 SUBUNIT E1A-RELATED"/>
    <property type="match status" value="1"/>
</dbReference>
<reference evidence="4" key="1">
    <citation type="submission" date="2022-11" db="UniProtKB">
        <authorList>
            <consortium name="EnsemblMetazoa"/>
        </authorList>
    </citation>
    <scope>IDENTIFICATION</scope>
</reference>
<accession>A0A913ZCU0</accession>
<dbReference type="AlphaFoldDB" id="A0A913ZCU0"/>
<name>A0A913ZCU0_PATMI</name>
<evidence type="ECO:0000313" key="4">
    <source>
        <dbReference type="EnsemblMetazoa" id="XP_038048861.1"/>
    </source>
</evidence>
<keyword evidence="5" id="KW-1185">Reference proteome</keyword>
<dbReference type="GO" id="GO:0033178">
    <property type="term" value="C:proton-transporting two-sector ATPase complex, catalytic domain"/>
    <property type="evidence" value="ECO:0007669"/>
    <property type="project" value="InterPro"/>
</dbReference>
<evidence type="ECO:0000256" key="2">
    <source>
        <dbReference type="ARBA" id="ARBA00022448"/>
    </source>
</evidence>
<evidence type="ECO:0008006" key="6">
    <source>
        <dbReference type="Google" id="ProtNLM"/>
    </source>
</evidence>
<evidence type="ECO:0000256" key="1">
    <source>
        <dbReference type="ARBA" id="ARBA00005901"/>
    </source>
</evidence>
<keyword evidence="2" id="KW-0813">Transport</keyword>
<dbReference type="GeneID" id="119722685"/>
<dbReference type="FunFam" id="3.30.2320.30:FF:000001">
    <property type="entry name" value="V-type proton atpase subunit e 1"/>
    <property type="match status" value="1"/>
</dbReference>
<evidence type="ECO:0000256" key="3">
    <source>
        <dbReference type="ARBA" id="ARBA00023065"/>
    </source>
</evidence>